<dbReference type="InterPro" id="IPR051585">
    <property type="entry name" value="STE20_Ser/Thr_Kinases"/>
</dbReference>
<evidence type="ECO:0000256" key="4">
    <source>
        <dbReference type="ARBA" id="ARBA00022777"/>
    </source>
</evidence>
<dbReference type="EMBL" id="VSRR010039024">
    <property type="protein sequence ID" value="MPC74493.1"/>
    <property type="molecule type" value="Genomic_DNA"/>
</dbReference>
<accession>A0A5B7HX20</accession>
<comment type="caution">
    <text evidence="5">The sequence shown here is derived from an EMBL/GenBank/DDBJ whole genome shotgun (WGS) entry which is preliminary data.</text>
</comment>
<organism evidence="5 6">
    <name type="scientific">Portunus trituberculatus</name>
    <name type="common">Swimming crab</name>
    <name type="synonym">Neptunus trituberculatus</name>
    <dbReference type="NCBI Taxonomy" id="210409"/>
    <lineage>
        <taxon>Eukaryota</taxon>
        <taxon>Metazoa</taxon>
        <taxon>Ecdysozoa</taxon>
        <taxon>Arthropoda</taxon>
        <taxon>Crustacea</taxon>
        <taxon>Multicrustacea</taxon>
        <taxon>Malacostraca</taxon>
        <taxon>Eumalacostraca</taxon>
        <taxon>Eucarida</taxon>
        <taxon>Decapoda</taxon>
        <taxon>Pleocyemata</taxon>
        <taxon>Brachyura</taxon>
        <taxon>Eubrachyura</taxon>
        <taxon>Portunoidea</taxon>
        <taxon>Portunidae</taxon>
        <taxon>Portuninae</taxon>
        <taxon>Portunus</taxon>
    </lineage>
</organism>
<protein>
    <submittedName>
        <fullName evidence="5">Uncharacterized protein</fullName>
    </submittedName>
</protein>
<evidence type="ECO:0000313" key="5">
    <source>
        <dbReference type="EMBL" id="MPC74493.1"/>
    </source>
</evidence>
<reference evidence="5 6" key="1">
    <citation type="submission" date="2019-05" db="EMBL/GenBank/DDBJ databases">
        <title>Another draft genome of Portunus trituberculatus and its Hox gene families provides insights of decapod evolution.</title>
        <authorList>
            <person name="Jeong J.-H."/>
            <person name="Song I."/>
            <person name="Kim S."/>
            <person name="Choi T."/>
            <person name="Kim D."/>
            <person name="Ryu S."/>
            <person name="Kim W."/>
        </authorList>
    </citation>
    <scope>NUCLEOTIDE SEQUENCE [LARGE SCALE GENOMIC DNA]</scope>
    <source>
        <tissue evidence="5">Muscle</tissue>
    </source>
</reference>
<dbReference type="InterPro" id="IPR022165">
    <property type="entry name" value="PKK"/>
</dbReference>
<keyword evidence="4" id="KW-0418">Kinase</keyword>
<dbReference type="Pfam" id="PF12474">
    <property type="entry name" value="PKK"/>
    <property type="match status" value="1"/>
</dbReference>
<sequence length="80" mass="9446">MQYDFMKHNPSTFTYVEKAESLQEVELKNSSKKIRAEQERELKSFRESLKTELKLLKQEIDLLPKAISVVLSQTERIVFV</sequence>
<gene>
    <name evidence="5" type="ORF">E2C01_068853</name>
</gene>
<name>A0A5B7HX20_PORTR</name>
<dbReference type="PANTHER" id="PTHR46538">
    <property type="entry name" value="PROTEIN KINASE DOMAIN-CONTAINING PROTEIN"/>
    <property type="match status" value="1"/>
</dbReference>
<keyword evidence="6" id="KW-1185">Reference proteome</keyword>
<dbReference type="Proteomes" id="UP000324222">
    <property type="component" value="Unassembled WGS sequence"/>
</dbReference>
<evidence type="ECO:0000313" key="6">
    <source>
        <dbReference type="Proteomes" id="UP000324222"/>
    </source>
</evidence>
<evidence type="ECO:0000256" key="2">
    <source>
        <dbReference type="ARBA" id="ARBA00022553"/>
    </source>
</evidence>
<keyword evidence="1" id="KW-0723">Serine/threonine-protein kinase</keyword>
<dbReference type="OrthoDB" id="10027016at2759"/>
<keyword evidence="3" id="KW-0808">Transferase</keyword>
<keyword evidence="2" id="KW-0597">Phosphoprotein</keyword>
<dbReference type="AlphaFoldDB" id="A0A5B7HX20"/>
<proteinExistence type="predicted"/>
<dbReference type="PANTHER" id="PTHR46538:SF3">
    <property type="entry name" value="PROTEIN KINASE DOMAIN-CONTAINING PROTEIN"/>
    <property type="match status" value="1"/>
</dbReference>
<dbReference type="GO" id="GO:0004674">
    <property type="term" value="F:protein serine/threonine kinase activity"/>
    <property type="evidence" value="ECO:0007669"/>
    <property type="project" value="UniProtKB-KW"/>
</dbReference>
<evidence type="ECO:0000256" key="1">
    <source>
        <dbReference type="ARBA" id="ARBA00022527"/>
    </source>
</evidence>
<evidence type="ECO:0000256" key="3">
    <source>
        <dbReference type="ARBA" id="ARBA00022679"/>
    </source>
</evidence>